<comment type="similarity">
    <text evidence="10">Belongs to the ELO family.</text>
</comment>
<evidence type="ECO:0000256" key="6">
    <source>
        <dbReference type="ARBA" id="ARBA00022989"/>
    </source>
</evidence>
<comment type="subcellular location">
    <subcellularLocation>
        <location evidence="1">Membrane</location>
        <topology evidence="1">Multi-pass membrane protein</topology>
    </subcellularLocation>
</comment>
<keyword evidence="9 10" id="KW-0275">Fatty acid biosynthesis</keyword>
<comment type="catalytic activity">
    <reaction evidence="10">
        <text>a very-long-chain acyl-CoA + malonyl-CoA + H(+) = a very-long-chain 3-oxoacyl-CoA + CO2 + CoA</text>
        <dbReference type="Rhea" id="RHEA:32727"/>
        <dbReference type="ChEBI" id="CHEBI:15378"/>
        <dbReference type="ChEBI" id="CHEBI:16526"/>
        <dbReference type="ChEBI" id="CHEBI:57287"/>
        <dbReference type="ChEBI" id="CHEBI:57384"/>
        <dbReference type="ChEBI" id="CHEBI:90725"/>
        <dbReference type="ChEBI" id="CHEBI:90736"/>
        <dbReference type="EC" id="2.3.1.199"/>
    </reaction>
</comment>
<keyword evidence="4 10" id="KW-0812">Transmembrane</keyword>
<evidence type="ECO:0000256" key="3">
    <source>
        <dbReference type="ARBA" id="ARBA00022679"/>
    </source>
</evidence>
<protein>
    <recommendedName>
        <fullName evidence="10">Elongation of very long chain fatty acids protein</fullName>
        <ecNumber evidence="10">2.3.1.199</ecNumber>
    </recommendedName>
    <alternativeName>
        <fullName evidence="10">Very-long-chain 3-oxoacyl-CoA synthase</fullName>
    </alternativeName>
</protein>
<keyword evidence="13" id="KW-1185">Reference proteome</keyword>
<evidence type="ECO:0000256" key="1">
    <source>
        <dbReference type="ARBA" id="ARBA00004141"/>
    </source>
</evidence>
<evidence type="ECO:0000256" key="4">
    <source>
        <dbReference type="ARBA" id="ARBA00022692"/>
    </source>
</evidence>
<evidence type="ECO:0000256" key="10">
    <source>
        <dbReference type="RuleBase" id="RU361115"/>
    </source>
</evidence>
<evidence type="ECO:0000256" key="2">
    <source>
        <dbReference type="ARBA" id="ARBA00022516"/>
    </source>
</evidence>
<keyword evidence="3 10" id="KW-0808">Transferase</keyword>
<evidence type="ECO:0000256" key="8">
    <source>
        <dbReference type="ARBA" id="ARBA00023136"/>
    </source>
</evidence>
<evidence type="ECO:0000313" key="12">
    <source>
        <dbReference type="EMBL" id="CAL8097174.1"/>
    </source>
</evidence>
<proteinExistence type="inferred from homology"/>
<dbReference type="Proteomes" id="UP001642540">
    <property type="component" value="Unassembled WGS sequence"/>
</dbReference>
<dbReference type="EMBL" id="CAXLJM020000028">
    <property type="protein sequence ID" value="CAL8097174.1"/>
    <property type="molecule type" value="Genomic_DNA"/>
</dbReference>
<feature type="transmembrane region" description="Helical" evidence="10">
    <location>
        <begin position="198"/>
        <end position="215"/>
    </location>
</feature>
<feature type="compositionally biased region" description="Polar residues" evidence="11">
    <location>
        <begin position="8"/>
        <end position="18"/>
    </location>
</feature>
<feature type="transmembrane region" description="Helical" evidence="10">
    <location>
        <begin position="160"/>
        <end position="178"/>
    </location>
</feature>
<dbReference type="PANTHER" id="PTHR11157">
    <property type="entry name" value="FATTY ACID ACYL TRANSFERASE-RELATED"/>
    <property type="match status" value="1"/>
</dbReference>
<dbReference type="EC" id="2.3.1.199" evidence="10"/>
<evidence type="ECO:0000256" key="5">
    <source>
        <dbReference type="ARBA" id="ARBA00022832"/>
    </source>
</evidence>
<feature type="transmembrane region" description="Helical" evidence="10">
    <location>
        <begin position="53"/>
        <end position="71"/>
    </location>
</feature>
<keyword evidence="6 10" id="KW-1133">Transmembrane helix</keyword>
<keyword evidence="2 10" id="KW-0444">Lipid biosynthesis</keyword>
<evidence type="ECO:0000256" key="9">
    <source>
        <dbReference type="ARBA" id="ARBA00023160"/>
    </source>
</evidence>
<feature type="region of interest" description="Disordered" evidence="11">
    <location>
        <begin position="1"/>
        <end position="22"/>
    </location>
</feature>
<sequence length="262" mass="30075">MGTRRKASGNQSSGQAFGNKTDCPMQAVNSSLRKLYQKVVKSDFEAFDLKTPLFYWNAGLGIFSILGLIRFSPSFLTIILKHPDGVYMGVYRSLCLRDGANEPASFWTLLFVLSKYVELGDTVFIVLRKRPLVFLQWYHHMITCCVAWILAPFVEPVARWYIVMNYAVHSVMYPYFALKTRNVHIPRQISNTITSLQLVQMIVGLIVNLYTMFLIKMGDSQCSRHPVSIKVFIIVYGSFTILFGKLFYEAFFLGKRKTKKVE</sequence>
<feature type="transmembrane region" description="Helical" evidence="10">
    <location>
        <begin position="227"/>
        <end position="248"/>
    </location>
</feature>
<dbReference type="Pfam" id="PF01151">
    <property type="entry name" value="ELO"/>
    <property type="match status" value="1"/>
</dbReference>
<organism evidence="12 13">
    <name type="scientific">Orchesella dallaii</name>
    <dbReference type="NCBI Taxonomy" id="48710"/>
    <lineage>
        <taxon>Eukaryota</taxon>
        <taxon>Metazoa</taxon>
        <taxon>Ecdysozoa</taxon>
        <taxon>Arthropoda</taxon>
        <taxon>Hexapoda</taxon>
        <taxon>Collembola</taxon>
        <taxon>Entomobryomorpha</taxon>
        <taxon>Entomobryoidea</taxon>
        <taxon>Orchesellidae</taxon>
        <taxon>Orchesellinae</taxon>
        <taxon>Orchesella</taxon>
    </lineage>
</organism>
<evidence type="ECO:0000256" key="11">
    <source>
        <dbReference type="SAM" id="MobiDB-lite"/>
    </source>
</evidence>
<evidence type="ECO:0000256" key="7">
    <source>
        <dbReference type="ARBA" id="ARBA00023098"/>
    </source>
</evidence>
<keyword evidence="8 10" id="KW-0472">Membrane</keyword>
<name>A0ABP1QF90_9HEXA</name>
<comment type="caution">
    <text evidence="12">The sequence shown here is derived from an EMBL/GenBank/DDBJ whole genome shotgun (WGS) entry which is preliminary data.</text>
</comment>
<reference evidence="12 13" key="1">
    <citation type="submission" date="2024-08" db="EMBL/GenBank/DDBJ databases">
        <authorList>
            <person name="Cucini C."/>
            <person name="Frati F."/>
        </authorList>
    </citation>
    <scope>NUCLEOTIDE SEQUENCE [LARGE SCALE GENOMIC DNA]</scope>
</reference>
<accession>A0ABP1QF90</accession>
<gene>
    <name evidence="12" type="ORF">ODALV1_LOCUS9572</name>
</gene>
<feature type="transmembrane region" description="Helical" evidence="10">
    <location>
        <begin position="137"/>
        <end position="154"/>
    </location>
</feature>
<keyword evidence="5 10" id="KW-0276">Fatty acid metabolism</keyword>
<evidence type="ECO:0000313" key="13">
    <source>
        <dbReference type="Proteomes" id="UP001642540"/>
    </source>
</evidence>
<dbReference type="InterPro" id="IPR002076">
    <property type="entry name" value="ELO_fam"/>
</dbReference>
<keyword evidence="7 10" id="KW-0443">Lipid metabolism</keyword>
<dbReference type="PANTHER" id="PTHR11157:SF17">
    <property type="entry name" value="ELONGATION OF VERY LONG CHAIN FATTY ACIDS PROTEIN 6"/>
    <property type="match status" value="1"/>
</dbReference>